<evidence type="ECO:0000313" key="2">
    <source>
        <dbReference type="Proteomes" id="UP001519460"/>
    </source>
</evidence>
<name>A0ABD0J1F0_9CAEN</name>
<protein>
    <submittedName>
        <fullName evidence="1">Uncharacterized protein</fullName>
    </submittedName>
</protein>
<comment type="caution">
    <text evidence="1">The sequence shown here is derived from an EMBL/GenBank/DDBJ whole genome shotgun (WGS) entry which is preliminary data.</text>
</comment>
<accession>A0ABD0J1F0</accession>
<dbReference type="EMBL" id="JACVVK020000767">
    <property type="protein sequence ID" value="KAK7448026.1"/>
    <property type="molecule type" value="Genomic_DNA"/>
</dbReference>
<evidence type="ECO:0000313" key="1">
    <source>
        <dbReference type="EMBL" id="KAK7448026.1"/>
    </source>
</evidence>
<keyword evidence="2" id="KW-1185">Reference proteome</keyword>
<sequence length="55" mass="6069">MHVQPAKDIPVWAGSRHFLLIVDVQRSKRNAYTCVALAASSSYINIALVLNQACK</sequence>
<proteinExistence type="predicted"/>
<reference evidence="1 2" key="1">
    <citation type="journal article" date="2023" name="Sci. Data">
        <title>Genome assembly of the Korean intertidal mud-creeper Batillaria attramentaria.</title>
        <authorList>
            <person name="Patra A.K."/>
            <person name="Ho P.T."/>
            <person name="Jun S."/>
            <person name="Lee S.J."/>
            <person name="Kim Y."/>
            <person name="Won Y.J."/>
        </authorList>
    </citation>
    <scope>NUCLEOTIDE SEQUENCE [LARGE SCALE GENOMIC DNA]</scope>
    <source>
        <strain evidence="1">Wonlab-2016</strain>
    </source>
</reference>
<feature type="non-terminal residue" evidence="1">
    <location>
        <position position="55"/>
    </location>
</feature>
<dbReference type="Proteomes" id="UP001519460">
    <property type="component" value="Unassembled WGS sequence"/>
</dbReference>
<dbReference type="AlphaFoldDB" id="A0ABD0J1F0"/>
<organism evidence="1 2">
    <name type="scientific">Batillaria attramentaria</name>
    <dbReference type="NCBI Taxonomy" id="370345"/>
    <lineage>
        <taxon>Eukaryota</taxon>
        <taxon>Metazoa</taxon>
        <taxon>Spiralia</taxon>
        <taxon>Lophotrochozoa</taxon>
        <taxon>Mollusca</taxon>
        <taxon>Gastropoda</taxon>
        <taxon>Caenogastropoda</taxon>
        <taxon>Sorbeoconcha</taxon>
        <taxon>Cerithioidea</taxon>
        <taxon>Batillariidae</taxon>
        <taxon>Batillaria</taxon>
    </lineage>
</organism>
<gene>
    <name evidence="1" type="ORF">BaRGS_00040157</name>
</gene>